<dbReference type="Proteomes" id="UP001201980">
    <property type="component" value="Unassembled WGS sequence"/>
</dbReference>
<dbReference type="Gene3D" id="3.20.20.190">
    <property type="entry name" value="Phosphatidylinositol (PI) phosphodiesterase"/>
    <property type="match status" value="1"/>
</dbReference>
<feature type="region of interest" description="Disordered" evidence="1">
    <location>
        <begin position="69"/>
        <end position="103"/>
    </location>
</feature>
<reference evidence="3" key="1">
    <citation type="submission" date="2022-07" db="EMBL/GenBank/DDBJ databases">
        <title>Draft genome sequence of Zalerion maritima ATCC 34329, a (micro)plastics degrading marine fungus.</title>
        <authorList>
            <person name="Paco A."/>
            <person name="Goncalves M.F.M."/>
            <person name="Rocha-Santos T.A.P."/>
            <person name="Alves A."/>
        </authorList>
    </citation>
    <scope>NUCLEOTIDE SEQUENCE</scope>
    <source>
        <strain evidence="3">ATCC 34329</strain>
    </source>
</reference>
<dbReference type="AlphaFoldDB" id="A0AAD5RLW6"/>
<organism evidence="3 4">
    <name type="scientific">Zalerion maritima</name>
    <dbReference type="NCBI Taxonomy" id="339359"/>
    <lineage>
        <taxon>Eukaryota</taxon>
        <taxon>Fungi</taxon>
        <taxon>Dikarya</taxon>
        <taxon>Ascomycota</taxon>
        <taxon>Pezizomycotina</taxon>
        <taxon>Sordariomycetes</taxon>
        <taxon>Lulworthiomycetidae</taxon>
        <taxon>Lulworthiales</taxon>
        <taxon>Lulworthiaceae</taxon>
        <taxon>Zalerion</taxon>
    </lineage>
</organism>
<dbReference type="InterPro" id="IPR017946">
    <property type="entry name" value="PLC-like_Pdiesterase_TIM-brl"/>
</dbReference>
<dbReference type="SUPFAM" id="SSF51695">
    <property type="entry name" value="PLC-like phosphodiesterases"/>
    <property type="match status" value="1"/>
</dbReference>
<name>A0AAD5RLW6_9PEZI</name>
<dbReference type="EMBL" id="JAKWBI020000235">
    <property type="protein sequence ID" value="KAJ2898333.1"/>
    <property type="molecule type" value="Genomic_DNA"/>
</dbReference>
<comment type="caution">
    <text evidence="3">The sequence shown here is derived from an EMBL/GenBank/DDBJ whole genome shotgun (WGS) entry which is preliminary data.</text>
</comment>
<dbReference type="PANTHER" id="PTHR13593">
    <property type="match status" value="1"/>
</dbReference>
<gene>
    <name evidence="3" type="ORF">MKZ38_004005</name>
</gene>
<evidence type="ECO:0000256" key="1">
    <source>
        <dbReference type="SAM" id="MobiDB-lite"/>
    </source>
</evidence>
<evidence type="ECO:0000256" key="2">
    <source>
        <dbReference type="SAM" id="SignalP"/>
    </source>
</evidence>
<keyword evidence="4" id="KW-1185">Reference proteome</keyword>
<feature type="signal peptide" evidence="2">
    <location>
        <begin position="1"/>
        <end position="25"/>
    </location>
</feature>
<evidence type="ECO:0000313" key="4">
    <source>
        <dbReference type="Proteomes" id="UP001201980"/>
    </source>
</evidence>
<feature type="compositionally biased region" description="Low complexity" evidence="1">
    <location>
        <begin position="75"/>
        <end position="103"/>
    </location>
</feature>
<dbReference type="Pfam" id="PF26146">
    <property type="entry name" value="PI-PLC_X"/>
    <property type="match status" value="1"/>
</dbReference>
<dbReference type="GO" id="GO:0008081">
    <property type="term" value="F:phosphoric diester hydrolase activity"/>
    <property type="evidence" value="ECO:0007669"/>
    <property type="project" value="InterPro"/>
</dbReference>
<dbReference type="InterPro" id="IPR051057">
    <property type="entry name" value="PI-PLC_domain"/>
</dbReference>
<sequence>MPSSFRRRMLGLGLLLTIPITAINAADVPTVSEGMTIGSGTLTTVTENATPTGSYKTYTTKVDVSVKASDDEYDSSSSSTSVSSGNSTASGTDTGSSSSSSTSITYITGSNSVTTTDIVGNATSATSTSSSATATNTQPCNNYAEFCHRKYSNITEVSAHNSPFVRADNAASNQELDVTTQLNDGVRFLQAQIQYASNDTAPHFCHTSCDVLDAGPITDWLTKVKDWVSAHPYDVVTILLGNGNYTKAGEYVPYIQETGILNYIYTPPHLPMVLDDWPTLAELILSNQRVIMFMDYETDPDNYPWLMDEFSNMWETPFDPIDYSFPCTVQRPPSLSDDDAKNRLYMTNHNYNVEITAFGASILVPATSVLNQTNNVTGEGSLGEGAQSCLEDWGRPPNFLNVDYYNFGGYPGAVFEVAAKMNNVTYNRECCGSASSGAIGSAEALPLGIVLGAAVMVSWLMT</sequence>
<feature type="chain" id="PRO_5041899629" evidence="2">
    <location>
        <begin position="26"/>
        <end position="462"/>
    </location>
</feature>
<accession>A0AAD5RLW6</accession>
<evidence type="ECO:0000313" key="3">
    <source>
        <dbReference type="EMBL" id="KAJ2898333.1"/>
    </source>
</evidence>
<protein>
    <submittedName>
        <fullName evidence="3">Tat pathway signal sequence</fullName>
    </submittedName>
</protein>
<keyword evidence="2" id="KW-0732">Signal</keyword>
<dbReference type="GO" id="GO:0006629">
    <property type="term" value="P:lipid metabolic process"/>
    <property type="evidence" value="ECO:0007669"/>
    <property type="project" value="InterPro"/>
</dbReference>
<dbReference type="PANTHER" id="PTHR13593:SF140">
    <property type="entry name" value="PLC-LIKE PHOSPHODIESTERASE"/>
    <property type="match status" value="1"/>
</dbReference>
<proteinExistence type="predicted"/>